<dbReference type="Pfam" id="PF13565">
    <property type="entry name" value="HTH_32"/>
    <property type="match status" value="1"/>
</dbReference>
<feature type="region of interest" description="Disordered" evidence="1">
    <location>
        <begin position="490"/>
        <end position="518"/>
    </location>
</feature>
<comment type="caution">
    <text evidence="3">The sequence shown here is derived from an EMBL/GenBank/DDBJ whole genome shotgun (WGS) entry which is preliminary data.</text>
</comment>
<dbReference type="PANTHER" id="PTHR35004:SF6">
    <property type="entry name" value="TRANSPOSASE"/>
    <property type="match status" value="1"/>
</dbReference>
<organism evidence="3 4">
    <name type="scientific">Actinoplanes digitatis</name>
    <dbReference type="NCBI Taxonomy" id="1868"/>
    <lineage>
        <taxon>Bacteria</taxon>
        <taxon>Bacillati</taxon>
        <taxon>Actinomycetota</taxon>
        <taxon>Actinomycetes</taxon>
        <taxon>Micromonosporales</taxon>
        <taxon>Micromonosporaceae</taxon>
        <taxon>Actinoplanes</taxon>
    </lineage>
</organism>
<dbReference type="EMBL" id="JACHNH010000001">
    <property type="protein sequence ID" value="MBB4767520.1"/>
    <property type="molecule type" value="Genomic_DNA"/>
</dbReference>
<dbReference type="InterPro" id="IPR001584">
    <property type="entry name" value="Integrase_cat-core"/>
</dbReference>
<evidence type="ECO:0000313" key="4">
    <source>
        <dbReference type="Proteomes" id="UP000578112"/>
    </source>
</evidence>
<evidence type="ECO:0000256" key="1">
    <source>
        <dbReference type="SAM" id="MobiDB-lite"/>
    </source>
</evidence>
<proteinExistence type="predicted"/>
<gene>
    <name evidence="3" type="ORF">BJ971_008076</name>
</gene>
<dbReference type="Proteomes" id="UP000578112">
    <property type="component" value="Unassembled WGS sequence"/>
</dbReference>
<dbReference type="NCBIfam" id="NF033577">
    <property type="entry name" value="transpos_IS481"/>
    <property type="match status" value="1"/>
</dbReference>
<dbReference type="SUPFAM" id="SSF53098">
    <property type="entry name" value="Ribonuclease H-like"/>
    <property type="match status" value="1"/>
</dbReference>
<dbReference type="InterPro" id="IPR036397">
    <property type="entry name" value="RNaseH_sf"/>
</dbReference>
<dbReference type="PROSITE" id="PS50994">
    <property type="entry name" value="INTEGRASE"/>
    <property type="match status" value="1"/>
</dbReference>
<dbReference type="SUPFAM" id="SSF46689">
    <property type="entry name" value="Homeodomain-like"/>
    <property type="match status" value="1"/>
</dbReference>
<dbReference type="InterPro" id="IPR012337">
    <property type="entry name" value="RNaseH-like_sf"/>
</dbReference>
<feature type="compositionally biased region" description="Basic and acidic residues" evidence="1">
    <location>
        <begin position="584"/>
        <end position="594"/>
    </location>
</feature>
<name>A0A7W7I6X1_9ACTN</name>
<dbReference type="Gene3D" id="3.30.420.10">
    <property type="entry name" value="Ribonuclease H-like superfamily/Ribonuclease H"/>
    <property type="match status" value="1"/>
</dbReference>
<reference evidence="3 4" key="1">
    <citation type="submission" date="2020-08" db="EMBL/GenBank/DDBJ databases">
        <title>Sequencing the genomes of 1000 actinobacteria strains.</title>
        <authorList>
            <person name="Klenk H.-P."/>
        </authorList>
    </citation>
    <scope>NUCLEOTIDE SEQUENCE [LARGE SCALE GENOMIC DNA]</scope>
    <source>
        <strain evidence="3 4">DSM 43149</strain>
    </source>
</reference>
<dbReference type="InterPro" id="IPR009057">
    <property type="entry name" value="Homeodomain-like_sf"/>
</dbReference>
<dbReference type="PANTHER" id="PTHR35004">
    <property type="entry name" value="TRANSPOSASE RV3428C-RELATED"/>
    <property type="match status" value="1"/>
</dbReference>
<feature type="region of interest" description="Disordered" evidence="1">
    <location>
        <begin position="575"/>
        <end position="608"/>
    </location>
</feature>
<accession>A0A7W7I6X1</accession>
<dbReference type="AlphaFoldDB" id="A0A7W7I6X1"/>
<feature type="domain" description="Integrase catalytic" evidence="2">
    <location>
        <begin position="135"/>
        <end position="306"/>
    </location>
</feature>
<evidence type="ECO:0000259" key="2">
    <source>
        <dbReference type="PROSITE" id="PS50994"/>
    </source>
</evidence>
<sequence>MLVEISVVEQRYQAVLEVRAGSTVTDVAERFGVCRQTVHEWLARYRDDGLTGLADRSSRPRRSPGQTAPEVEALVCELRRNHPRWGARRILFELGRIGCPGPIPSRITVHRILVRHGLVDERPRRRRREEYLRWERDRPMELWQMDIVGGVMLADGREAKVVTGVDDHSRFCVIAAVVPKATGRAVCLALVAALRQYGVPDEVLTDNGKQFTARFNAGGGEVMFDRICRENAITYRLTKPRSPTTTGKVERFHLSLRRELLDEHPPFVSVAEAQATIDAFRHDYNTDRPHQALDMAFPADRFRPNTDDGIALTLPPSLTAAADEIGPPSPPAVKRVTGSAARATTATNHAVEVTRTIPASGNMTVSGQQFWLGPAHAGREITLWADTTVVHLLLAGVRLKTVPSRFSLTQLHQLLTDGGRPAGPSPINPAPAPPGTAIEVERTINACGLLALAGRQHPVGFHLAGQRVTVRIDHGVLHLLGSDRAVLRSLPNPLTTPEQGRIRDARPAGPAPAPDMQPLRVDRRVSSRGSISIARQKIQVGIGHAGRTVTVEEADTTFRIHHGDELLAEVARTTTRPIARFKARKPEPPRRRPDILAPPSEPMSRSPQ</sequence>
<dbReference type="InterPro" id="IPR047656">
    <property type="entry name" value="IS481-like_transpos"/>
</dbReference>
<dbReference type="GO" id="GO:0015074">
    <property type="term" value="P:DNA integration"/>
    <property type="evidence" value="ECO:0007669"/>
    <property type="project" value="InterPro"/>
</dbReference>
<protein>
    <submittedName>
        <fullName evidence="3">Transposase InsO family protein</fullName>
    </submittedName>
</protein>
<keyword evidence="4" id="KW-1185">Reference proteome</keyword>
<dbReference type="GO" id="GO:0003676">
    <property type="term" value="F:nucleic acid binding"/>
    <property type="evidence" value="ECO:0007669"/>
    <property type="project" value="InterPro"/>
</dbReference>
<dbReference type="Pfam" id="PF13683">
    <property type="entry name" value="rve_3"/>
    <property type="match status" value="1"/>
</dbReference>
<evidence type="ECO:0000313" key="3">
    <source>
        <dbReference type="EMBL" id="MBB4767520.1"/>
    </source>
</evidence>